<feature type="region of interest" description="Disordered" evidence="7">
    <location>
        <begin position="313"/>
        <end position="347"/>
    </location>
</feature>
<keyword evidence="4" id="KW-0862">Zinc</keyword>
<reference evidence="9" key="1">
    <citation type="journal article" date="2020" name="Fungal Divers.">
        <title>Resolving the Mortierellaceae phylogeny through synthesis of multi-gene phylogenetics and phylogenomics.</title>
        <authorList>
            <person name="Vandepol N."/>
            <person name="Liber J."/>
            <person name="Desiro A."/>
            <person name="Na H."/>
            <person name="Kennedy M."/>
            <person name="Barry K."/>
            <person name="Grigoriev I.V."/>
            <person name="Miller A.N."/>
            <person name="O'Donnell K."/>
            <person name="Stajich J.E."/>
            <person name="Bonito G."/>
        </authorList>
    </citation>
    <scope>NUCLEOTIDE SEQUENCE</scope>
    <source>
        <strain evidence="9">REB-010B</strain>
    </source>
</reference>
<feature type="compositionally biased region" description="Polar residues" evidence="7">
    <location>
        <begin position="113"/>
        <end position="147"/>
    </location>
</feature>
<name>A0A9P6RS53_9FUNG</name>
<feature type="domain" description="PHD-type" evidence="8">
    <location>
        <begin position="252"/>
        <end position="303"/>
    </location>
</feature>
<dbReference type="InterPro" id="IPR037869">
    <property type="entry name" value="Spp1/CFP1"/>
</dbReference>
<evidence type="ECO:0000259" key="8">
    <source>
        <dbReference type="PROSITE" id="PS50016"/>
    </source>
</evidence>
<evidence type="ECO:0000313" key="9">
    <source>
        <dbReference type="EMBL" id="KAG0327699.1"/>
    </source>
</evidence>
<feature type="compositionally biased region" description="Low complexity" evidence="7">
    <location>
        <begin position="73"/>
        <end position="88"/>
    </location>
</feature>
<dbReference type="SUPFAM" id="SSF57903">
    <property type="entry name" value="FYVE/PHD zinc finger"/>
    <property type="match status" value="1"/>
</dbReference>
<feature type="compositionally biased region" description="Low complexity" evidence="7">
    <location>
        <begin position="1"/>
        <end position="25"/>
    </location>
</feature>
<evidence type="ECO:0000256" key="1">
    <source>
        <dbReference type="ARBA" id="ARBA00004123"/>
    </source>
</evidence>
<evidence type="ECO:0000313" key="10">
    <source>
        <dbReference type="Proteomes" id="UP000738325"/>
    </source>
</evidence>
<gene>
    <name evidence="9" type="ORF">BGZ99_007129</name>
</gene>
<feature type="region of interest" description="Disordered" evidence="7">
    <location>
        <begin position="923"/>
        <end position="965"/>
    </location>
</feature>
<feature type="region of interest" description="Disordered" evidence="7">
    <location>
        <begin position="188"/>
        <end position="244"/>
    </location>
</feature>
<feature type="compositionally biased region" description="Acidic residues" evidence="7">
    <location>
        <begin position="89"/>
        <end position="100"/>
    </location>
</feature>
<evidence type="ECO:0000256" key="5">
    <source>
        <dbReference type="ARBA" id="ARBA00023242"/>
    </source>
</evidence>
<organism evidence="9 10">
    <name type="scientific">Dissophora globulifera</name>
    <dbReference type="NCBI Taxonomy" id="979702"/>
    <lineage>
        <taxon>Eukaryota</taxon>
        <taxon>Fungi</taxon>
        <taxon>Fungi incertae sedis</taxon>
        <taxon>Mucoromycota</taxon>
        <taxon>Mortierellomycotina</taxon>
        <taxon>Mortierellomycetes</taxon>
        <taxon>Mortierellales</taxon>
        <taxon>Mortierellaceae</taxon>
        <taxon>Dissophora</taxon>
    </lineage>
</organism>
<comment type="subcellular location">
    <subcellularLocation>
        <location evidence="1">Nucleus</location>
    </subcellularLocation>
</comment>
<dbReference type="PROSITE" id="PS01359">
    <property type="entry name" value="ZF_PHD_1"/>
    <property type="match status" value="1"/>
</dbReference>
<keyword evidence="10" id="KW-1185">Reference proteome</keyword>
<feature type="compositionally biased region" description="Low complexity" evidence="7">
    <location>
        <begin position="811"/>
        <end position="830"/>
    </location>
</feature>
<feature type="compositionally biased region" description="Acidic residues" evidence="7">
    <location>
        <begin position="937"/>
        <end position="965"/>
    </location>
</feature>
<feature type="compositionally biased region" description="Basic residues" evidence="7">
    <location>
        <begin position="550"/>
        <end position="560"/>
    </location>
</feature>
<dbReference type="OrthoDB" id="436852at2759"/>
<feature type="region of interest" description="Disordered" evidence="7">
    <location>
        <begin position="1"/>
        <end position="174"/>
    </location>
</feature>
<feature type="compositionally biased region" description="Acidic residues" evidence="7">
    <location>
        <begin position="1290"/>
        <end position="1303"/>
    </location>
</feature>
<comment type="caution">
    <text evidence="9">The sequence shown here is derived from an EMBL/GenBank/DDBJ whole genome shotgun (WGS) entry which is preliminary data.</text>
</comment>
<dbReference type="InterPro" id="IPR019786">
    <property type="entry name" value="Zinc_finger_PHD-type_CS"/>
</dbReference>
<proteinExistence type="predicted"/>
<dbReference type="InterPro" id="IPR019787">
    <property type="entry name" value="Znf_PHD-finger"/>
</dbReference>
<feature type="compositionally biased region" description="Polar residues" evidence="7">
    <location>
        <begin position="767"/>
        <end position="777"/>
    </location>
</feature>
<feature type="region of interest" description="Disordered" evidence="7">
    <location>
        <begin position="1468"/>
        <end position="1492"/>
    </location>
</feature>
<dbReference type="EMBL" id="JAAAIP010000050">
    <property type="protein sequence ID" value="KAG0327699.1"/>
    <property type="molecule type" value="Genomic_DNA"/>
</dbReference>
<evidence type="ECO:0000256" key="2">
    <source>
        <dbReference type="ARBA" id="ARBA00022723"/>
    </source>
</evidence>
<dbReference type="GO" id="GO:0008270">
    <property type="term" value="F:zinc ion binding"/>
    <property type="evidence" value="ECO:0007669"/>
    <property type="project" value="UniProtKB-KW"/>
</dbReference>
<dbReference type="PROSITE" id="PS50016">
    <property type="entry name" value="ZF_PHD_2"/>
    <property type="match status" value="1"/>
</dbReference>
<sequence>MLGSDSGSSDLSDGSSLSSDNSSGSETELQHTPNQHQQQRKRQQQQQKMLLNTTRAPPQPTAPSIPRPNQRTSHSGFSSASSSSAVSDNDLDSDGSSDDDTNGRRKPDAPISLSASQAVYTNENINRSMKLSPANSKFSSTTALNTTRGRGRGRGRGRAPSSGHGSRGYNASTEASTVIDFDDLSAPIEEPSSIDADLPSTALSGSTSQKRKKKETAGKNKTSKSTSLSDSTGKKQKQGARKVGRPKSVAKNVYCICREPYDGVEFMIACDRCEEWFHGRCIGMKPQEAKKSSHYYCDTCQRIRRILGVSTTDEELSKPARNKQLAENQTSVRTESSSAKAKPKQPSFKIKLKPAAAIATSPRISTINIASYADSFPQTAREFSSTSAKASNNWAGEFDDTEESHLEIDDISAIDAVHSTGNPSLLSNSSPSAVARIVASTNEEDDEDVCPVCDFQCTCNASDDRVETPMLAKSEPTIDIAHANSATKVPFQPAAVATPTQDTVDQAFYRSLKNPMSTPTNRKRSSVASRGGKGIGKAPFPTPADSRYSHLGHGKSRKGGKAAMRQFDGGLGSESEISDDSSDAGEMGSIGIGAGRYSKSSGSRVIAHGDDYQGASGVDRSLSSSNSLSDQEADEVQHSFKKERLQSRVLITAAHNNSLQTAEYQPVISKKRGPGRPKKQKDPIIVSREDEMALYTPAVVARKLAGPFPSKTESMRPPVKIGARTEVPFIAYDPEVAEDVMALNAIDSNSSDEEYDTSPAIVMPFSDETSSEIISENSLFGDGDLSDELSGDLSDVLSDDFADFSDDDSLDFGGSSSDNDETSSNSSSSSPREFNYSDMEEQDESLVDSDSSINSISSDDSDTSDSSIESENEIYLQDMSDEEDEAIIFEHDEELIDDEELLRLEEEEERLFLSKAHALHDVFSEEDSDLDRNPFESSDEDDQDEDDDRVFDGDDDDAYSDDYSDDYYDEEFDEMNEQAIIAQLRGIQTDIQAVMMIPPEQQEQLLLLQHYEEIHRQQQEQQSQQPPPRNSPMNEIALDGAATEHNGSMVELLAGTELLPAFDIHVPDLDAVSEQLAASLASSIAESMAGSLAASQARNESLFSTTDAAANDMGTTNGMSDAISSSTDITTFDASTPSVSPESSNLLWATLLPLSPSDTSIPTPANTPIPQRVGAGASPPLSTVSIVEEQKRTQMLGHANTTLSPVKAQTLPTSASYKPLTSLVAAPTIGGRPVQPILPKLAPGETLSDLSPFAKVVPAGSLDISRLPTEGPPAFKETTQKALSGLGSGGDDDASGDTTDDASPDMHGSGFRKRKGSELTSNEGKRRRQSIVISKGRARSVDLSGMQEVQSLSLAAHSDLRGEMMESSTSISLSSTPSSNPMTPLDVATTGVDSSPSSLTPAVSSPLPPNIFDFSKGAMPFMDPSARILTPTSTALKHALRTRKRNIKNKELKQVDVMPMDDLLDTSALYGRSSSRSPSPDRTAAGGDTEMSQTILKDLSRWERVPIGTFRRSRRPSSPYVGLQGALKTGNVTMPATLLAGHQQHQQQLIQESHRAHRTAVVSGKHRLPSSSDVLTLPRRLEADLNAGLGIGIDDYTGSISKSRLNADVMTDSSQLPSSACPTPLHSPLFSATVASSRVHHHSSGEPIVLRDDQIEKSGSVSAAPAALAATATTTTVHIDQDDGVRGEDVSHLELDIGKEMDGFHERLLLAKSKSSGYGGSGGGD</sequence>
<feature type="region of interest" description="Disordered" evidence="7">
    <location>
        <begin position="1282"/>
        <end position="1333"/>
    </location>
</feature>
<evidence type="ECO:0000256" key="3">
    <source>
        <dbReference type="ARBA" id="ARBA00022771"/>
    </source>
</evidence>
<dbReference type="SMART" id="SM00249">
    <property type="entry name" value="PHD"/>
    <property type="match status" value="1"/>
</dbReference>
<dbReference type="InterPro" id="IPR001965">
    <property type="entry name" value="Znf_PHD"/>
</dbReference>
<dbReference type="GO" id="GO:0045893">
    <property type="term" value="P:positive regulation of DNA-templated transcription"/>
    <property type="evidence" value="ECO:0007669"/>
    <property type="project" value="TreeGrafter"/>
</dbReference>
<dbReference type="InterPro" id="IPR011011">
    <property type="entry name" value="Znf_FYVE_PHD"/>
</dbReference>
<dbReference type="Proteomes" id="UP000738325">
    <property type="component" value="Unassembled WGS sequence"/>
</dbReference>
<feature type="compositionally biased region" description="Low complexity" evidence="7">
    <location>
        <begin position="158"/>
        <end position="168"/>
    </location>
</feature>
<feature type="compositionally biased region" description="Acidic residues" evidence="7">
    <location>
        <begin position="838"/>
        <end position="847"/>
    </location>
</feature>
<feature type="compositionally biased region" description="Low complexity" evidence="7">
    <location>
        <begin position="219"/>
        <end position="231"/>
    </location>
</feature>
<dbReference type="Pfam" id="PF00628">
    <property type="entry name" value="PHD"/>
    <property type="match status" value="1"/>
</dbReference>
<keyword evidence="5" id="KW-0539">Nucleus</keyword>
<feature type="region of interest" description="Disordered" evidence="7">
    <location>
        <begin position="763"/>
        <end position="884"/>
    </location>
</feature>
<feature type="compositionally biased region" description="Low complexity" evidence="7">
    <location>
        <begin position="336"/>
        <end position="347"/>
    </location>
</feature>
<dbReference type="Gene3D" id="2.60.120.650">
    <property type="entry name" value="Cupin"/>
    <property type="match status" value="1"/>
</dbReference>
<feature type="region of interest" description="Disordered" evidence="7">
    <location>
        <begin position="511"/>
        <end position="637"/>
    </location>
</feature>
<keyword evidence="2" id="KW-0479">Metal-binding</keyword>
<feature type="compositionally biased region" description="Polar residues" evidence="7">
    <location>
        <begin position="325"/>
        <end position="335"/>
    </location>
</feature>
<keyword evidence="3 6" id="KW-0863">Zinc-finger</keyword>
<feature type="region of interest" description="Disordered" evidence="7">
    <location>
        <begin position="1015"/>
        <end position="1035"/>
    </location>
</feature>
<evidence type="ECO:0000256" key="6">
    <source>
        <dbReference type="PROSITE-ProRule" id="PRU00146"/>
    </source>
</evidence>
<feature type="compositionally biased region" description="Pro residues" evidence="7">
    <location>
        <begin position="57"/>
        <end position="66"/>
    </location>
</feature>
<feature type="compositionally biased region" description="Acidic residues" evidence="7">
    <location>
        <begin position="859"/>
        <end position="872"/>
    </location>
</feature>
<evidence type="ECO:0000256" key="7">
    <source>
        <dbReference type="SAM" id="MobiDB-lite"/>
    </source>
</evidence>
<feature type="compositionally biased region" description="Basic residues" evidence="7">
    <location>
        <begin position="234"/>
        <end position="244"/>
    </location>
</feature>
<dbReference type="CDD" id="cd15560">
    <property type="entry name" value="PHD2_3_BPTF"/>
    <property type="match status" value="1"/>
</dbReference>
<protein>
    <recommendedName>
        <fullName evidence="8">PHD-type domain-containing protein</fullName>
    </recommendedName>
</protein>
<evidence type="ECO:0000256" key="4">
    <source>
        <dbReference type="ARBA" id="ARBA00022833"/>
    </source>
</evidence>
<dbReference type="GO" id="GO:0048188">
    <property type="term" value="C:Set1C/COMPASS complex"/>
    <property type="evidence" value="ECO:0007669"/>
    <property type="project" value="InterPro"/>
</dbReference>
<feature type="compositionally biased region" description="Acidic residues" evidence="7">
    <location>
        <begin position="797"/>
        <end position="810"/>
    </location>
</feature>
<dbReference type="PANTHER" id="PTHR46174:SF1">
    <property type="entry name" value="CXXC-TYPE ZINC FINGER PROTEIN 1"/>
    <property type="match status" value="1"/>
</dbReference>
<accession>A0A9P6RS53</accession>
<dbReference type="PANTHER" id="PTHR46174">
    <property type="entry name" value="CXXC-TYPE ZINC FINGER PROTEIN 1"/>
    <property type="match status" value="1"/>
</dbReference>
<feature type="compositionally biased region" description="Low complexity" evidence="7">
    <location>
        <begin position="848"/>
        <end position="858"/>
    </location>
</feature>